<feature type="region of interest" description="Disordered" evidence="1">
    <location>
        <begin position="751"/>
        <end position="775"/>
    </location>
</feature>
<feature type="region of interest" description="Disordered" evidence="1">
    <location>
        <begin position="609"/>
        <end position="647"/>
    </location>
</feature>
<feature type="compositionally biased region" description="Basic and acidic residues" evidence="1">
    <location>
        <begin position="994"/>
        <end position="1006"/>
    </location>
</feature>
<dbReference type="SUPFAM" id="SSF49562">
    <property type="entry name" value="C2 domain (Calcium/lipid-binding domain, CaLB)"/>
    <property type="match status" value="1"/>
</dbReference>
<feature type="compositionally biased region" description="Polar residues" evidence="1">
    <location>
        <begin position="618"/>
        <end position="630"/>
    </location>
</feature>
<dbReference type="Proteomes" id="UP001445076">
    <property type="component" value="Unassembled WGS sequence"/>
</dbReference>
<dbReference type="InterPro" id="IPR039893">
    <property type="entry name" value="CEP120-like"/>
</dbReference>
<feature type="compositionally biased region" description="Polar residues" evidence="1">
    <location>
        <begin position="234"/>
        <end position="250"/>
    </location>
</feature>
<feature type="region of interest" description="Disordered" evidence="1">
    <location>
        <begin position="298"/>
        <end position="372"/>
    </location>
</feature>
<evidence type="ECO:0000313" key="4">
    <source>
        <dbReference type="Proteomes" id="UP001445076"/>
    </source>
</evidence>
<organism evidence="3 4">
    <name type="scientific">Cherax quadricarinatus</name>
    <name type="common">Australian red claw crayfish</name>
    <dbReference type="NCBI Taxonomy" id="27406"/>
    <lineage>
        <taxon>Eukaryota</taxon>
        <taxon>Metazoa</taxon>
        <taxon>Ecdysozoa</taxon>
        <taxon>Arthropoda</taxon>
        <taxon>Crustacea</taxon>
        <taxon>Multicrustacea</taxon>
        <taxon>Malacostraca</taxon>
        <taxon>Eumalacostraca</taxon>
        <taxon>Eucarida</taxon>
        <taxon>Decapoda</taxon>
        <taxon>Pleocyemata</taxon>
        <taxon>Astacidea</taxon>
        <taxon>Parastacoidea</taxon>
        <taxon>Parastacidae</taxon>
        <taxon>Cherax</taxon>
    </lineage>
</organism>
<name>A0AAW0WRI1_CHEQU</name>
<dbReference type="AlphaFoldDB" id="A0AAW0WRI1"/>
<dbReference type="PANTHER" id="PTHR21574:SF0">
    <property type="entry name" value="CENTROSOMAL PROTEIN OF 120 KDA"/>
    <property type="match status" value="1"/>
</dbReference>
<dbReference type="EMBL" id="JARKIK010000066">
    <property type="protein sequence ID" value="KAK8730028.1"/>
    <property type="molecule type" value="Genomic_DNA"/>
</dbReference>
<dbReference type="PROSITE" id="PS50004">
    <property type="entry name" value="C2"/>
    <property type="match status" value="1"/>
</dbReference>
<comment type="caution">
    <text evidence="3">The sequence shown here is derived from an EMBL/GenBank/DDBJ whole genome shotgun (WGS) entry which is preliminary data.</text>
</comment>
<protein>
    <recommendedName>
        <fullName evidence="2">C2 domain-containing protein</fullName>
    </recommendedName>
</protein>
<feature type="compositionally biased region" description="Polar residues" evidence="1">
    <location>
        <begin position="327"/>
        <end position="357"/>
    </location>
</feature>
<reference evidence="3 4" key="1">
    <citation type="journal article" date="2024" name="BMC Genomics">
        <title>Genome assembly of redclaw crayfish (Cherax quadricarinatus) provides insights into its immune adaptation and hypoxia tolerance.</title>
        <authorList>
            <person name="Liu Z."/>
            <person name="Zheng J."/>
            <person name="Li H."/>
            <person name="Fang K."/>
            <person name="Wang S."/>
            <person name="He J."/>
            <person name="Zhou D."/>
            <person name="Weng S."/>
            <person name="Chi M."/>
            <person name="Gu Z."/>
            <person name="He J."/>
            <person name="Li F."/>
            <person name="Wang M."/>
        </authorList>
    </citation>
    <scope>NUCLEOTIDE SEQUENCE [LARGE SCALE GENOMIC DNA]</scope>
    <source>
        <strain evidence="3">ZL_2023a</strain>
    </source>
</reference>
<dbReference type="InterPro" id="IPR035892">
    <property type="entry name" value="C2_domain_sf"/>
</dbReference>
<feature type="region of interest" description="Disordered" evidence="1">
    <location>
        <begin position="234"/>
        <end position="255"/>
    </location>
</feature>
<feature type="compositionally biased region" description="Basic and acidic residues" evidence="1">
    <location>
        <begin position="751"/>
        <end position="765"/>
    </location>
</feature>
<dbReference type="Gene3D" id="2.60.40.150">
    <property type="entry name" value="C2 domain"/>
    <property type="match status" value="1"/>
</dbReference>
<feature type="compositionally biased region" description="Basic and acidic residues" evidence="1">
    <location>
        <begin position="933"/>
        <end position="942"/>
    </location>
</feature>
<dbReference type="InterPro" id="IPR022136">
    <property type="entry name" value="DUF3668"/>
</dbReference>
<evidence type="ECO:0000256" key="1">
    <source>
        <dbReference type="SAM" id="MobiDB-lite"/>
    </source>
</evidence>
<dbReference type="InterPro" id="IPR000008">
    <property type="entry name" value="C2_dom"/>
</dbReference>
<feature type="compositionally biased region" description="Low complexity" evidence="1">
    <location>
        <begin position="304"/>
        <end position="315"/>
    </location>
</feature>
<dbReference type="CDD" id="cd00030">
    <property type="entry name" value="C2"/>
    <property type="match status" value="1"/>
</dbReference>
<dbReference type="GO" id="GO:1903724">
    <property type="term" value="P:positive regulation of centriole elongation"/>
    <property type="evidence" value="ECO:0007669"/>
    <property type="project" value="TreeGrafter"/>
</dbReference>
<evidence type="ECO:0000313" key="3">
    <source>
        <dbReference type="EMBL" id="KAK8730028.1"/>
    </source>
</evidence>
<feature type="region of interest" description="Disordered" evidence="1">
    <location>
        <begin position="129"/>
        <end position="157"/>
    </location>
</feature>
<evidence type="ECO:0000259" key="2">
    <source>
        <dbReference type="PROSITE" id="PS50004"/>
    </source>
</evidence>
<dbReference type="PANTHER" id="PTHR21574">
    <property type="entry name" value="CENTROSOMAL PROTEIN OF 120 KDA"/>
    <property type="match status" value="1"/>
</dbReference>
<feature type="domain" description="C2" evidence="2">
    <location>
        <begin position="1"/>
        <end position="107"/>
    </location>
</feature>
<accession>A0AAW0WRI1</accession>
<proteinExistence type="predicted"/>
<feature type="region of interest" description="Disordered" evidence="1">
    <location>
        <begin position="906"/>
        <end position="1006"/>
    </location>
</feature>
<dbReference type="GO" id="GO:0005813">
    <property type="term" value="C:centrosome"/>
    <property type="evidence" value="ECO:0007669"/>
    <property type="project" value="TreeGrafter"/>
</dbReference>
<gene>
    <name evidence="3" type="ORF">OTU49_008428</name>
</gene>
<sequence>MKQEVVLSVYRGEGMQPKEGWTVVVTAHLEGKVVASDPVPLSSSPIFRQEMSWEVSSSIFDKYKNAKVPVRIECHSLDSSGYHHLIGSIILPLSSAVQGRKVDPKWHMLLGGPSSLQRMSPKLLLSLNVTPSSPSSKGDEPMQVSHTSDGIDGDKGTRELKVSSRHLSQPDVVLRKNSVNSTRSAREFNSLLVDSGRNNALRDGKLITDSLIKQNMTFPMGEVMISEKGSTSMVSNYDTRNAGRSSTNKLQPLRDAKLEVREYTIDDDDYDDPEKRLSANSYNLRSSRTQLVHKYNSEPLEYTSSRSIPQHSPSSRSKDGTRPLPGGSQSDISESLASGHNTPRRTNLQSAAQTSPNIIRENGHKPTTSATNDNDFVLAIASTSSGMVGKTETNNDKTQIIPRLNENGGFFQIGPVGEPDERMFHFSVTIVYAKNLDQVLPKDLQVTETDKVRFCYSLLGHIVYTDSIKDLTNPDFLAERAAGKVCSTSTNVSSYFKQHPTFPIHLLIGDVCLATSSINMTSFEEVGDCLTPETPIKVEGSYPLVPIMLNPLAWSPAKEPVLGVVIQLSVSLDNENAATYYPPMIKKNFGTGSSLIMVDFLSSESSDEASDYDDNAISWPSQNDGTSSYSDEGGQSKKRKLAKQRDFSRWQHQRKSLMYEAAMEVETWKEDQQQLFWKQWSTREAELQNHLASEWQARISSMEAQLQSRLDQCNTLHQNLTSALLNVGNKEKSISLREEKVRVMQEANKKLKRELRQRESASAKMDKRKKNKKMQDIEELQEKLEHEKSRRKQLQRQVRELEALNRASDDISLAARHGTEVKIQEIQSLNEEKEHLSEQLAAALRRKQYYKLQWVRLASQMHHLRTTHIQEAHDVGMDVERASPEPYFVHPQSKKELQYRDIYTMHGDGRNMTGHAEMQRPGPSSSGRTAAVLEEREIGQRERWRKGVGPGKSSQPSQILESVLKQRQELERRVRRNSVTEAGKGPTDYSTAIKEAERKLRSLDGR</sequence>
<dbReference type="Pfam" id="PF12416">
    <property type="entry name" value="DUF3668"/>
    <property type="match status" value="1"/>
</dbReference>
<keyword evidence="4" id="KW-1185">Reference proteome</keyword>